<comment type="pathway">
    <text evidence="3">Cofactor biosynthesis; coenzyme A biosynthesis; CoA from (R)-pantothenate: step 5/5.</text>
</comment>
<dbReference type="NCBIfam" id="NF002879">
    <property type="entry name" value="PRK03333.1"/>
    <property type="match status" value="1"/>
</dbReference>
<dbReference type="HAMAP" id="MF_00376">
    <property type="entry name" value="Dephospho_CoA_kinase"/>
    <property type="match status" value="1"/>
</dbReference>
<keyword evidence="3 5" id="KW-0418">Kinase</keyword>
<keyword evidence="3" id="KW-0963">Cytoplasm</keyword>
<gene>
    <name evidence="3" type="primary">coaE</name>
    <name evidence="5" type="ORF">J4H91_07575</name>
</gene>
<comment type="similarity">
    <text evidence="3">Belongs to the CoaE family.</text>
</comment>
<dbReference type="GO" id="GO:0004140">
    <property type="term" value="F:dephospho-CoA kinase activity"/>
    <property type="evidence" value="ECO:0007669"/>
    <property type="project" value="UniProtKB-UniRule"/>
</dbReference>
<name>A0A939RXZ2_9MICO</name>
<dbReference type="InterPro" id="IPR001977">
    <property type="entry name" value="Depp_CoAkinase"/>
</dbReference>
<dbReference type="Pfam" id="PF01121">
    <property type="entry name" value="CoaE"/>
    <property type="match status" value="1"/>
</dbReference>
<dbReference type="NCBIfam" id="TIGR00152">
    <property type="entry name" value="dephospho-CoA kinase"/>
    <property type="match status" value="1"/>
</dbReference>
<sequence length="199" mass="21211">MQLIGLTGGIASGKSTIGRRLEELGAVRIDADVLAREAVAPGSPGLAAVRERFGADVLRSDGSLDRAALGSRVFADAGALTALNEIVHPEVHRLFGERVAEIAVRDPDAIVVYEVPLLVEAGRAYDWDHVVVAEAPAEQRVRRMVELRGMSEADARGRIANQAGDEERRAIADTVIDTSGSEAHTIGQTDALWRRLTGG</sequence>
<reference evidence="5" key="1">
    <citation type="submission" date="2021-03" db="EMBL/GenBank/DDBJ databases">
        <title>Leucobacter chromiisoli sp. nov., isolated from chromium-containing soil of chemical plant.</title>
        <authorList>
            <person name="Xu Z."/>
        </authorList>
    </citation>
    <scope>NUCLEOTIDE SEQUENCE</scope>
    <source>
        <strain evidence="5">A2</strain>
    </source>
</reference>
<feature type="binding site" evidence="3">
    <location>
        <begin position="11"/>
        <end position="16"/>
    </location>
    <ligand>
        <name>ATP</name>
        <dbReference type="ChEBI" id="CHEBI:30616"/>
    </ligand>
</feature>
<comment type="subcellular location">
    <subcellularLocation>
        <location evidence="3">Cytoplasm</location>
    </subcellularLocation>
</comment>
<dbReference type="GO" id="GO:0005737">
    <property type="term" value="C:cytoplasm"/>
    <property type="evidence" value="ECO:0007669"/>
    <property type="project" value="UniProtKB-SubCell"/>
</dbReference>
<keyword evidence="1 3" id="KW-0547">Nucleotide-binding</keyword>
<protein>
    <recommendedName>
        <fullName evidence="3 4">Dephospho-CoA kinase</fullName>
        <ecNumber evidence="3 4">2.7.1.24</ecNumber>
    </recommendedName>
    <alternativeName>
        <fullName evidence="3">Dephosphocoenzyme A kinase</fullName>
    </alternativeName>
</protein>
<dbReference type="PANTHER" id="PTHR10695:SF46">
    <property type="entry name" value="BIFUNCTIONAL COENZYME A SYNTHASE-RELATED"/>
    <property type="match status" value="1"/>
</dbReference>
<dbReference type="CDD" id="cd02022">
    <property type="entry name" value="DPCK"/>
    <property type="match status" value="1"/>
</dbReference>
<evidence type="ECO:0000256" key="3">
    <source>
        <dbReference type="HAMAP-Rule" id="MF_00376"/>
    </source>
</evidence>
<evidence type="ECO:0000256" key="4">
    <source>
        <dbReference type="NCBIfam" id="TIGR00152"/>
    </source>
</evidence>
<dbReference type="InterPro" id="IPR027417">
    <property type="entry name" value="P-loop_NTPase"/>
</dbReference>
<keyword evidence="2 3" id="KW-0067">ATP-binding</keyword>
<evidence type="ECO:0000313" key="5">
    <source>
        <dbReference type="EMBL" id="MBO1805178.1"/>
    </source>
</evidence>
<dbReference type="Gene3D" id="3.40.50.300">
    <property type="entry name" value="P-loop containing nucleotide triphosphate hydrolases"/>
    <property type="match status" value="1"/>
</dbReference>
<keyword evidence="6" id="KW-1185">Reference proteome</keyword>
<dbReference type="Proteomes" id="UP000664398">
    <property type="component" value="Unassembled WGS sequence"/>
</dbReference>
<dbReference type="AlphaFoldDB" id="A0A939RXZ2"/>
<evidence type="ECO:0000256" key="2">
    <source>
        <dbReference type="ARBA" id="ARBA00022840"/>
    </source>
</evidence>
<dbReference type="GO" id="GO:0005524">
    <property type="term" value="F:ATP binding"/>
    <property type="evidence" value="ECO:0007669"/>
    <property type="project" value="UniProtKB-UniRule"/>
</dbReference>
<comment type="catalytic activity">
    <reaction evidence="3">
        <text>3'-dephospho-CoA + ATP = ADP + CoA + H(+)</text>
        <dbReference type="Rhea" id="RHEA:18245"/>
        <dbReference type="ChEBI" id="CHEBI:15378"/>
        <dbReference type="ChEBI" id="CHEBI:30616"/>
        <dbReference type="ChEBI" id="CHEBI:57287"/>
        <dbReference type="ChEBI" id="CHEBI:57328"/>
        <dbReference type="ChEBI" id="CHEBI:456216"/>
        <dbReference type="EC" id="2.7.1.24"/>
    </reaction>
</comment>
<dbReference type="SUPFAM" id="SSF52540">
    <property type="entry name" value="P-loop containing nucleoside triphosphate hydrolases"/>
    <property type="match status" value="1"/>
</dbReference>
<proteinExistence type="inferred from homology"/>
<dbReference type="EC" id="2.7.1.24" evidence="3 4"/>
<evidence type="ECO:0000256" key="1">
    <source>
        <dbReference type="ARBA" id="ARBA00022741"/>
    </source>
</evidence>
<dbReference type="PROSITE" id="PS51219">
    <property type="entry name" value="DPCK"/>
    <property type="match status" value="1"/>
</dbReference>
<keyword evidence="3" id="KW-0173">Coenzyme A biosynthesis</keyword>
<comment type="function">
    <text evidence="3">Catalyzes the phosphorylation of the 3'-hydroxyl group of dephosphocoenzyme A to form coenzyme A.</text>
</comment>
<accession>A0A939RXZ2</accession>
<organism evidence="5 6">
    <name type="scientific">Leucobacter ruminantium</name>
    <dbReference type="NCBI Taxonomy" id="1289170"/>
    <lineage>
        <taxon>Bacteria</taxon>
        <taxon>Bacillati</taxon>
        <taxon>Actinomycetota</taxon>
        <taxon>Actinomycetes</taxon>
        <taxon>Micrococcales</taxon>
        <taxon>Microbacteriaceae</taxon>
        <taxon>Leucobacter</taxon>
    </lineage>
</organism>
<comment type="caution">
    <text evidence="5">The sequence shown here is derived from an EMBL/GenBank/DDBJ whole genome shotgun (WGS) entry which is preliminary data.</text>
</comment>
<keyword evidence="3 5" id="KW-0808">Transferase</keyword>
<dbReference type="RefSeq" id="WP_208045658.1">
    <property type="nucleotide sequence ID" value="NZ_JAGDYL010000010.1"/>
</dbReference>
<dbReference type="PANTHER" id="PTHR10695">
    <property type="entry name" value="DEPHOSPHO-COA KINASE-RELATED"/>
    <property type="match status" value="1"/>
</dbReference>
<dbReference type="EMBL" id="JAGDYL010000010">
    <property type="protein sequence ID" value="MBO1805178.1"/>
    <property type="molecule type" value="Genomic_DNA"/>
</dbReference>
<dbReference type="GO" id="GO:0015937">
    <property type="term" value="P:coenzyme A biosynthetic process"/>
    <property type="evidence" value="ECO:0007669"/>
    <property type="project" value="UniProtKB-UniRule"/>
</dbReference>
<evidence type="ECO:0000313" key="6">
    <source>
        <dbReference type="Proteomes" id="UP000664398"/>
    </source>
</evidence>